<dbReference type="AlphaFoldDB" id="A0A3A6Q2B8"/>
<evidence type="ECO:0000313" key="1">
    <source>
        <dbReference type="EMBL" id="RJX51178.1"/>
    </source>
</evidence>
<organism evidence="1 2">
    <name type="scientific">Halonotius pteroides</name>
    <dbReference type="NCBI Taxonomy" id="268735"/>
    <lineage>
        <taxon>Archaea</taxon>
        <taxon>Methanobacteriati</taxon>
        <taxon>Methanobacteriota</taxon>
        <taxon>Stenosarchaea group</taxon>
        <taxon>Halobacteria</taxon>
        <taxon>Halobacteriales</taxon>
        <taxon>Haloferacaceae</taxon>
        <taxon>Halonotius</taxon>
    </lineage>
</organism>
<dbReference type="Proteomes" id="UP000281564">
    <property type="component" value="Unassembled WGS sequence"/>
</dbReference>
<comment type="caution">
    <text evidence="1">The sequence shown here is derived from an EMBL/GenBank/DDBJ whole genome shotgun (WGS) entry which is preliminary data.</text>
</comment>
<name>A0A3A6Q2B8_9EURY</name>
<dbReference type="EMBL" id="QMDW01000003">
    <property type="protein sequence ID" value="RJX51178.1"/>
    <property type="molecule type" value="Genomic_DNA"/>
</dbReference>
<evidence type="ECO:0000313" key="2">
    <source>
        <dbReference type="Proteomes" id="UP000281564"/>
    </source>
</evidence>
<proteinExistence type="predicted"/>
<gene>
    <name evidence="1" type="ORF">DP106_03600</name>
</gene>
<reference evidence="1 2" key="1">
    <citation type="submission" date="2018-06" db="EMBL/GenBank/DDBJ databases">
        <title>Halonotius sp. F13-13 a new haloarchaeeon isolated from a solar saltern from Isla Cristina, Huelva, Spain.</title>
        <authorList>
            <person name="Duran-Viseras A."/>
            <person name="Sanchez-Porro C."/>
            <person name="Ventosa A."/>
        </authorList>
    </citation>
    <scope>NUCLEOTIDE SEQUENCE [LARGE SCALE GENOMIC DNA]</scope>
    <source>
        <strain evidence="1 2">CECT 7525</strain>
    </source>
</reference>
<sequence length="72" mass="7803">MVTTHRYYWRSFNALFIRLAGFAPTVAVTVGDASLGIAMSHPLHSVGLNRRCRTVNGVDATAFTAHVCPPCV</sequence>
<dbReference type="RefSeq" id="WP_120083452.1">
    <property type="nucleotide sequence ID" value="NZ_QMDW01000003.1"/>
</dbReference>
<keyword evidence="2" id="KW-1185">Reference proteome</keyword>
<accession>A0A3A6Q2B8</accession>
<protein>
    <submittedName>
        <fullName evidence="1">Uncharacterized protein</fullName>
    </submittedName>
</protein>